<dbReference type="Proteomes" id="UP000694257">
    <property type="component" value="Chromosome"/>
</dbReference>
<dbReference type="RefSeq" id="WP_218475091.1">
    <property type="nucleotide sequence ID" value="NZ_BAABJN010000001.1"/>
</dbReference>
<reference evidence="4 5" key="1">
    <citation type="submission" date="2021-07" db="EMBL/GenBank/DDBJ databases">
        <title>Whole Genome Sequence of Nocardia Iowensis.</title>
        <authorList>
            <person name="Lamm A."/>
            <person name="Collins-Fairclough A.M."/>
            <person name="Bunk B."/>
            <person name="Sproer C."/>
        </authorList>
    </citation>
    <scope>NUCLEOTIDE SEQUENCE [LARGE SCALE GENOMIC DNA]</scope>
    <source>
        <strain evidence="4 5">NRRL 5646</strain>
    </source>
</reference>
<keyword evidence="1" id="KW-0378">Hydrolase</keyword>
<gene>
    <name evidence="4" type="ORF">KV110_09085</name>
</gene>
<evidence type="ECO:0000256" key="1">
    <source>
        <dbReference type="ARBA" id="ARBA00022801"/>
    </source>
</evidence>
<evidence type="ECO:0000313" key="5">
    <source>
        <dbReference type="Proteomes" id="UP000694257"/>
    </source>
</evidence>
<dbReference type="PANTHER" id="PTHR10272">
    <property type="entry name" value="PLATELET-ACTIVATING FACTOR ACETYLHYDROLASE"/>
    <property type="match status" value="1"/>
</dbReference>
<protein>
    <recommendedName>
        <fullName evidence="6">Lipase</fullName>
    </recommendedName>
</protein>
<dbReference type="PANTHER" id="PTHR10272:SF0">
    <property type="entry name" value="PLATELET-ACTIVATING FACTOR ACETYLHYDROLASE"/>
    <property type="match status" value="1"/>
</dbReference>
<keyword evidence="3" id="KW-0443">Lipid metabolism</keyword>
<dbReference type="EMBL" id="CP078145">
    <property type="protein sequence ID" value="QXN93231.1"/>
    <property type="molecule type" value="Genomic_DNA"/>
</dbReference>
<evidence type="ECO:0008006" key="6">
    <source>
        <dbReference type="Google" id="ProtNLM"/>
    </source>
</evidence>
<sequence length="371" mass="39571">MVVTLPEPTGDDAIGVVDLHLVDSSRHDPYVPARARELMVSIWYPAADRAAMPVRPWFSEQVARAYADGVAEVGPPITGSWTLAPSHGRVGAAADSAGGRRPIVLFSPGLGMPREASTAQAEDLASHGFVVVAMSHTYESLATEFPGGRLEKSVLPRAEDIDQVKAQVGQAMQVRVADTRFVLDRLADLSTGADPDADGRPLPANLAGILDLSKIAMFGHSLGGATAAQVMHDDRRVAAGVNLDGALWGSVPTDGLDRPFVLIGGTDHGRAQDPSWQQFWAASRGPKLEFRLDGSQHHSFCDNQLIVPALAAAGIVPADFAAEMVGTIDPRNSLDLQRGYLRTFFDTTLGRYDNLPKAPATLLHPEMIPVP</sequence>
<name>A0ABX8RVJ1_NOCIO</name>
<evidence type="ECO:0000256" key="2">
    <source>
        <dbReference type="ARBA" id="ARBA00022963"/>
    </source>
</evidence>
<evidence type="ECO:0000256" key="3">
    <source>
        <dbReference type="ARBA" id="ARBA00023098"/>
    </source>
</evidence>
<organism evidence="4 5">
    <name type="scientific">Nocardia iowensis</name>
    <dbReference type="NCBI Taxonomy" id="204891"/>
    <lineage>
        <taxon>Bacteria</taxon>
        <taxon>Bacillati</taxon>
        <taxon>Actinomycetota</taxon>
        <taxon>Actinomycetes</taxon>
        <taxon>Mycobacteriales</taxon>
        <taxon>Nocardiaceae</taxon>
        <taxon>Nocardia</taxon>
    </lineage>
</organism>
<proteinExistence type="predicted"/>
<keyword evidence="5" id="KW-1185">Reference proteome</keyword>
<keyword evidence="2" id="KW-0442">Lipid degradation</keyword>
<evidence type="ECO:0000313" key="4">
    <source>
        <dbReference type="EMBL" id="QXN93231.1"/>
    </source>
</evidence>
<accession>A0ABX8RVJ1</accession>
<dbReference type="Pfam" id="PF03403">
    <property type="entry name" value="PAF-AH_p_II"/>
    <property type="match status" value="1"/>
</dbReference>